<evidence type="ECO:0000256" key="2">
    <source>
        <dbReference type="SAM" id="Phobius"/>
    </source>
</evidence>
<keyword evidence="5" id="KW-1185">Reference proteome</keyword>
<evidence type="ECO:0000313" key="4">
    <source>
        <dbReference type="EMBL" id="PLS26821.1"/>
    </source>
</evidence>
<proteinExistence type="predicted"/>
<dbReference type="InterPro" id="IPR038174">
    <property type="entry name" value="Strep_pil_link_sf"/>
</dbReference>
<comment type="caution">
    <text evidence="4">The sequence shown here is derived from an EMBL/GenBank/DDBJ whole genome shotgun (WGS) entry which is preliminary data.</text>
</comment>
<evidence type="ECO:0000313" key="5">
    <source>
        <dbReference type="Proteomes" id="UP000234935"/>
    </source>
</evidence>
<dbReference type="InterPro" id="IPR010221">
    <property type="entry name" value="VCBS_dom"/>
</dbReference>
<dbReference type="NCBIfam" id="TIGR01965">
    <property type="entry name" value="VCBS_repeat"/>
    <property type="match status" value="1"/>
</dbReference>
<keyword evidence="2" id="KW-0812">Transmembrane</keyword>
<sequence length="765" mass="81227">MFTNRFLGEDEATADIHGIKHYVDATGTNPNDTVGKFQVRVTADPDNPEGGPVLPEDGAIIDVGLDGSWRQVLQFTGDALGYDTESKRFTYHVREVVPEGVTAANPTKDGMTYDLNDYTVVVTVSRDAEGDLVTSVTYPDGGTQVELHNRYEATPADVTLNVHKKVSGGDAPQGKFTFEAALDGEAANVTVDGAPWTDPQTAVTPQINDGATGNVTFPTVTFTKPGTYTFTIKEKLPDTVLPGTLQPTAEGWTYDIHEHKVAVVVTDDNGQLQATSSSDESTASFTNTYAVEPLDYGDVGALRISKTLTGRAMRAGEFAFRIMALDGAPLPDGDGETRNPYAAADGQAIEWPVNGTLLGGLTFTKDDIGKTYCYEISEIVPKQALSGPDGRPVFQGVTYDTAVHTACIAVSDTGKGTLEATTTVDGHATTVAAFANTYAAEPTEDTPEFTKTISGRDWKEDESFTFTLAPDEAHSTVDRATLEAAMPGNGNPVTVTETNANGFGFGTFTFGKSGTYVYTITETNAGKTIDGLTYASPATVVFSVADNGAGAYTVGTTVTGIDDMTFVNVYEPAPVQVQMPAELSKELRGVSSWDDETRFRFTLTDTTTYAEGEPQPTLPQWKPGEEIDSETNPLSCDVETRACTVSVGKPDSGLIAPIDFGTFTFVREGVYTYDVTEIDDSATQGGIYYDTHTAKLTITVTDDGNGTLTATTSVDDGAFINTAGVELPSTGGRREQGMIALALAIVFLLGAAGCVLRMNRVTMGG</sequence>
<keyword evidence="2" id="KW-0472">Membrane</keyword>
<feature type="transmembrane region" description="Helical" evidence="2">
    <location>
        <begin position="737"/>
        <end position="756"/>
    </location>
</feature>
<dbReference type="NCBIfam" id="TIGR03786">
    <property type="entry name" value="strep_pil_rpt"/>
    <property type="match status" value="2"/>
</dbReference>
<keyword evidence="2" id="KW-1133">Transmembrane helix</keyword>
<feature type="domain" description="Streptococcal pilin isopeptide linkage" evidence="3">
    <location>
        <begin position="583"/>
        <end position="722"/>
    </location>
</feature>
<dbReference type="EMBL" id="NMYC01000005">
    <property type="protein sequence ID" value="PLS26821.1"/>
    <property type="molecule type" value="Genomic_DNA"/>
</dbReference>
<gene>
    <name evidence="4" type="ORF">CGZ88_1306</name>
</gene>
<reference evidence="4 5" key="1">
    <citation type="submission" date="2017-07" db="EMBL/GenBank/DDBJ databases">
        <title>Bifidobacterium novel species.</title>
        <authorList>
            <person name="Lugli G.A."/>
            <person name="Milani C."/>
            <person name="Duranti S."/>
            <person name="Mangifesta M."/>
        </authorList>
    </citation>
    <scope>NUCLEOTIDE SEQUENCE [LARGE SCALE GENOMIC DNA]</scope>
    <source>
        <strain evidence="5">Goo31D</strain>
    </source>
</reference>
<accession>A0A2N5IXY7</accession>
<dbReference type="Proteomes" id="UP000234935">
    <property type="component" value="Unassembled WGS sequence"/>
</dbReference>
<feature type="domain" description="Streptococcal pilin isopeptide linkage" evidence="3">
    <location>
        <begin position="303"/>
        <end position="439"/>
    </location>
</feature>
<dbReference type="Gene3D" id="2.60.40.3050">
    <property type="match status" value="5"/>
</dbReference>
<organism evidence="4 5">
    <name type="scientific">Bifidobacterium anseris</name>
    <dbReference type="NCBI Taxonomy" id="2020963"/>
    <lineage>
        <taxon>Bacteria</taxon>
        <taxon>Bacillati</taxon>
        <taxon>Actinomycetota</taxon>
        <taxon>Actinomycetes</taxon>
        <taxon>Bifidobacteriales</taxon>
        <taxon>Bifidobacteriaceae</taxon>
        <taxon>Bifidobacterium</taxon>
    </lineage>
</organism>
<evidence type="ECO:0000256" key="1">
    <source>
        <dbReference type="SAM" id="MobiDB-lite"/>
    </source>
</evidence>
<name>A0A2N5IXY7_9BIFI</name>
<feature type="domain" description="Streptococcal pilin isopeptide linkage" evidence="3">
    <location>
        <begin position="160"/>
        <end position="290"/>
    </location>
</feature>
<protein>
    <submittedName>
        <fullName evidence="4">Fibronectin-binding protein</fullName>
    </submittedName>
</protein>
<evidence type="ECO:0000259" key="3">
    <source>
        <dbReference type="Pfam" id="PF12892"/>
    </source>
</evidence>
<feature type="region of interest" description="Disordered" evidence="1">
    <location>
        <begin position="609"/>
        <end position="633"/>
    </location>
</feature>
<feature type="domain" description="Streptococcal pilin isopeptide linkage" evidence="3">
    <location>
        <begin position="449"/>
        <end position="571"/>
    </location>
</feature>
<dbReference type="InterPro" id="IPR022464">
    <property type="entry name" value="Strep_pil_isopept_link"/>
</dbReference>
<dbReference type="AlphaFoldDB" id="A0A2N5IXY7"/>
<dbReference type="OrthoDB" id="3221951at2"/>
<dbReference type="RefSeq" id="WP_101671438.1">
    <property type="nucleotide sequence ID" value="NZ_NMYC01000005.1"/>
</dbReference>
<dbReference type="Pfam" id="PF12892">
    <property type="entry name" value="FctA"/>
    <property type="match status" value="5"/>
</dbReference>
<feature type="domain" description="Streptococcal pilin isopeptide linkage" evidence="3">
    <location>
        <begin position="77"/>
        <end position="152"/>
    </location>
</feature>